<accession>A0A6G1IWK7</accession>
<evidence type="ECO:0000313" key="2">
    <source>
        <dbReference type="EMBL" id="KAF2682632.1"/>
    </source>
</evidence>
<keyword evidence="3" id="KW-1185">Reference proteome</keyword>
<evidence type="ECO:0000256" key="1">
    <source>
        <dbReference type="SAM" id="MobiDB-lite"/>
    </source>
</evidence>
<dbReference type="AlphaFoldDB" id="A0A6G1IWK7"/>
<protein>
    <submittedName>
        <fullName evidence="2">Uncharacterized protein</fullName>
    </submittedName>
</protein>
<dbReference type="OrthoDB" id="5394455at2759"/>
<name>A0A6G1IWK7_9PLEO</name>
<feature type="compositionally biased region" description="Polar residues" evidence="1">
    <location>
        <begin position="37"/>
        <end position="49"/>
    </location>
</feature>
<sequence>MAKESKESPMKLAEILSDLVSLRVCDPTAAIALVSVRPNQPVSTSANSTEKSDRGDGEGQEADADLKRAKDLVELHYAVKEAHKRGELGRGLMEARRAVEAAVWGE</sequence>
<reference evidence="2" key="1">
    <citation type="journal article" date="2020" name="Stud. Mycol.">
        <title>101 Dothideomycetes genomes: a test case for predicting lifestyles and emergence of pathogens.</title>
        <authorList>
            <person name="Haridas S."/>
            <person name="Albert R."/>
            <person name="Binder M."/>
            <person name="Bloem J."/>
            <person name="Labutti K."/>
            <person name="Salamov A."/>
            <person name="Andreopoulos B."/>
            <person name="Baker S."/>
            <person name="Barry K."/>
            <person name="Bills G."/>
            <person name="Bluhm B."/>
            <person name="Cannon C."/>
            <person name="Castanera R."/>
            <person name="Culley D."/>
            <person name="Daum C."/>
            <person name="Ezra D."/>
            <person name="Gonzalez J."/>
            <person name="Henrissat B."/>
            <person name="Kuo A."/>
            <person name="Liang C."/>
            <person name="Lipzen A."/>
            <person name="Lutzoni F."/>
            <person name="Magnuson J."/>
            <person name="Mondo S."/>
            <person name="Nolan M."/>
            <person name="Ohm R."/>
            <person name="Pangilinan J."/>
            <person name="Park H.-J."/>
            <person name="Ramirez L."/>
            <person name="Alfaro M."/>
            <person name="Sun H."/>
            <person name="Tritt A."/>
            <person name="Yoshinaga Y."/>
            <person name="Zwiers L.-H."/>
            <person name="Turgeon B."/>
            <person name="Goodwin S."/>
            <person name="Spatafora J."/>
            <person name="Crous P."/>
            <person name="Grigoriev I."/>
        </authorList>
    </citation>
    <scope>NUCLEOTIDE SEQUENCE</scope>
    <source>
        <strain evidence="2">CBS 122367</strain>
    </source>
</reference>
<evidence type="ECO:0000313" key="3">
    <source>
        <dbReference type="Proteomes" id="UP000799291"/>
    </source>
</evidence>
<feature type="region of interest" description="Disordered" evidence="1">
    <location>
        <begin position="36"/>
        <end position="65"/>
    </location>
</feature>
<proteinExistence type="predicted"/>
<dbReference type="Proteomes" id="UP000799291">
    <property type="component" value="Unassembled WGS sequence"/>
</dbReference>
<gene>
    <name evidence="2" type="ORF">K458DRAFT_390554</name>
</gene>
<dbReference type="EMBL" id="MU005586">
    <property type="protein sequence ID" value="KAF2682632.1"/>
    <property type="molecule type" value="Genomic_DNA"/>
</dbReference>
<organism evidence="2 3">
    <name type="scientific">Lentithecium fluviatile CBS 122367</name>
    <dbReference type="NCBI Taxonomy" id="1168545"/>
    <lineage>
        <taxon>Eukaryota</taxon>
        <taxon>Fungi</taxon>
        <taxon>Dikarya</taxon>
        <taxon>Ascomycota</taxon>
        <taxon>Pezizomycotina</taxon>
        <taxon>Dothideomycetes</taxon>
        <taxon>Pleosporomycetidae</taxon>
        <taxon>Pleosporales</taxon>
        <taxon>Massarineae</taxon>
        <taxon>Lentitheciaceae</taxon>
        <taxon>Lentithecium</taxon>
    </lineage>
</organism>